<protein>
    <recommendedName>
        <fullName evidence="4">DUF4367 domain-containing protein</fullName>
    </recommendedName>
</protein>
<feature type="chain" id="PRO_5009535633" description="DUF4367 domain-containing protein" evidence="1">
    <location>
        <begin position="21"/>
        <end position="128"/>
    </location>
</feature>
<feature type="signal peptide" evidence="1">
    <location>
        <begin position="1"/>
        <end position="20"/>
    </location>
</feature>
<evidence type="ECO:0000256" key="1">
    <source>
        <dbReference type="SAM" id="SignalP"/>
    </source>
</evidence>
<dbReference type="AlphaFoldDB" id="A0A1F8GGR7"/>
<evidence type="ECO:0008006" key="4">
    <source>
        <dbReference type="Google" id="ProtNLM"/>
    </source>
</evidence>
<organism evidence="2 3">
    <name type="scientific">Candidatus Yanofskybacteria bacterium RIFCSPLOWO2_01_FULL_43_22</name>
    <dbReference type="NCBI Taxonomy" id="1802695"/>
    <lineage>
        <taxon>Bacteria</taxon>
        <taxon>Candidatus Yanofskyibacteriota</taxon>
    </lineage>
</organism>
<evidence type="ECO:0000313" key="3">
    <source>
        <dbReference type="Proteomes" id="UP000178911"/>
    </source>
</evidence>
<comment type="caution">
    <text evidence="2">The sequence shown here is derived from an EMBL/GenBank/DDBJ whole genome shotgun (WGS) entry which is preliminary data.</text>
</comment>
<keyword evidence="1" id="KW-0732">Signal</keyword>
<sequence length="128" mass="15143">MKNLLVILGFIFIFGGFASAQNPPVAPDYTQWEKQEGERVEASFNGKEIIVQIEHYSYHTGNKIGQHAFIILDEEDKPWFFINMVEQSTIGYVYIFERKDNLWVFIQGVQSEEEFMKYLKDNYKLEFK</sequence>
<reference evidence="2 3" key="1">
    <citation type="journal article" date="2016" name="Nat. Commun.">
        <title>Thousands of microbial genomes shed light on interconnected biogeochemical processes in an aquifer system.</title>
        <authorList>
            <person name="Anantharaman K."/>
            <person name="Brown C.T."/>
            <person name="Hug L.A."/>
            <person name="Sharon I."/>
            <person name="Castelle C.J."/>
            <person name="Probst A.J."/>
            <person name="Thomas B.C."/>
            <person name="Singh A."/>
            <person name="Wilkins M.J."/>
            <person name="Karaoz U."/>
            <person name="Brodie E.L."/>
            <person name="Williams K.H."/>
            <person name="Hubbard S.S."/>
            <person name="Banfield J.F."/>
        </authorList>
    </citation>
    <scope>NUCLEOTIDE SEQUENCE [LARGE SCALE GENOMIC DNA]</scope>
</reference>
<proteinExistence type="predicted"/>
<name>A0A1F8GGR7_9BACT</name>
<dbReference type="EMBL" id="MGKJ01000010">
    <property type="protein sequence ID" value="OGN24584.1"/>
    <property type="molecule type" value="Genomic_DNA"/>
</dbReference>
<dbReference type="Proteomes" id="UP000178911">
    <property type="component" value="Unassembled WGS sequence"/>
</dbReference>
<dbReference type="STRING" id="1802695.A3A13_00700"/>
<gene>
    <name evidence="2" type="ORF">A3A13_00700</name>
</gene>
<evidence type="ECO:0000313" key="2">
    <source>
        <dbReference type="EMBL" id="OGN24584.1"/>
    </source>
</evidence>
<accession>A0A1F8GGR7</accession>